<dbReference type="Proteomes" id="UP000011996">
    <property type="component" value="Unassembled WGS sequence"/>
</dbReference>
<gene>
    <name evidence="1" type="ORF">RESH_04147</name>
</gene>
<organism evidence="1 2">
    <name type="scientific">Rhodopirellula europaea SH398</name>
    <dbReference type="NCBI Taxonomy" id="1263868"/>
    <lineage>
        <taxon>Bacteria</taxon>
        <taxon>Pseudomonadati</taxon>
        <taxon>Planctomycetota</taxon>
        <taxon>Planctomycetia</taxon>
        <taxon>Pirellulales</taxon>
        <taxon>Pirellulaceae</taxon>
        <taxon>Rhodopirellula</taxon>
    </lineage>
</organism>
<proteinExistence type="predicted"/>
<reference evidence="1 2" key="1">
    <citation type="journal article" date="2013" name="Mar. Genomics">
        <title>Expression of sulfatases in Rhodopirellula baltica and the diversity of sulfatases in the genus Rhodopirellula.</title>
        <authorList>
            <person name="Wegner C.E."/>
            <person name="Richter-Heitmann T."/>
            <person name="Klindworth A."/>
            <person name="Klockow C."/>
            <person name="Richter M."/>
            <person name="Achstetter T."/>
            <person name="Glockner F.O."/>
            <person name="Harder J."/>
        </authorList>
    </citation>
    <scope>NUCLEOTIDE SEQUENCE [LARGE SCALE GENOMIC DNA]</scope>
    <source>
        <strain evidence="1 2">SH398</strain>
    </source>
</reference>
<sequence length="68" mass="7284">MLNGWTGFVWHAAWGTSAKERCQQFVVTFLAGGGRAGNADGSGLAWLLQLRISFKSKLTGGEMQPSVV</sequence>
<comment type="caution">
    <text evidence="1">The sequence shown here is derived from an EMBL/GenBank/DDBJ whole genome shotgun (WGS) entry which is preliminary data.</text>
</comment>
<name>M5S1F1_9BACT</name>
<dbReference type="AlphaFoldDB" id="M5S1F1"/>
<evidence type="ECO:0000313" key="2">
    <source>
        <dbReference type="Proteomes" id="UP000011996"/>
    </source>
</evidence>
<evidence type="ECO:0000313" key="1">
    <source>
        <dbReference type="EMBL" id="EMI25271.1"/>
    </source>
</evidence>
<accession>M5S1F1</accession>
<dbReference type="EMBL" id="ANOF01000129">
    <property type="protein sequence ID" value="EMI25271.1"/>
    <property type="molecule type" value="Genomic_DNA"/>
</dbReference>
<protein>
    <submittedName>
        <fullName evidence="1">Uncharacterized protein</fullName>
    </submittedName>
</protein>
<dbReference type="PATRIC" id="fig|1263868.3.peg.4498"/>